<comment type="caution">
    <text evidence="10">The sequence shown here is derived from an EMBL/GenBank/DDBJ whole genome shotgun (WGS) entry which is preliminary data.</text>
</comment>
<sequence length="180" mass="19271">MSKIGKQPINIPQGVEVRLAGHTIVVKGPKGELTRDLPGGLSVEIKDNQVIVSPSGKIKKVNALWGLMRALIFNMVMGVTEGFGKTLEIEGVGYKASLQGNKLVLSLGFSHLIEFDVPDGIELKVEKNVISVSGIDKGLVGQAAANIRAFKKPEPYKGKGIRYRGEIVRRKAGKKAVGTA</sequence>
<dbReference type="GO" id="GO:0022625">
    <property type="term" value="C:cytosolic large ribosomal subunit"/>
    <property type="evidence" value="ECO:0007669"/>
    <property type="project" value="UniProtKB-UniRule"/>
</dbReference>
<evidence type="ECO:0000256" key="4">
    <source>
        <dbReference type="ARBA" id="ARBA00022980"/>
    </source>
</evidence>
<evidence type="ECO:0000313" key="10">
    <source>
        <dbReference type="EMBL" id="PIQ74654.1"/>
    </source>
</evidence>
<dbReference type="PIRSF" id="PIRSF002162">
    <property type="entry name" value="Ribosomal_L6"/>
    <property type="match status" value="1"/>
</dbReference>
<keyword evidence="3 6" id="KW-0694">RNA-binding</keyword>
<feature type="domain" description="Large ribosomal subunit protein uL6 alpha-beta" evidence="9">
    <location>
        <begin position="11"/>
        <end position="82"/>
    </location>
</feature>
<comment type="function">
    <text evidence="6 8">This protein binds to the 23S rRNA, and is important in its secondary structure. It is located near the subunit interface in the base of the L7/L12 stalk, and near the tRNA binding site of the peptidyltransferase center.</text>
</comment>
<dbReference type="PANTHER" id="PTHR11655:SF14">
    <property type="entry name" value="LARGE RIBOSOMAL SUBUNIT PROTEIN UL6M"/>
    <property type="match status" value="1"/>
</dbReference>
<dbReference type="GO" id="GO:0019843">
    <property type="term" value="F:rRNA binding"/>
    <property type="evidence" value="ECO:0007669"/>
    <property type="project" value="UniProtKB-UniRule"/>
</dbReference>
<dbReference type="GO" id="GO:0002181">
    <property type="term" value="P:cytoplasmic translation"/>
    <property type="evidence" value="ECO:0007669"/>
    <property type="project" value="TreeGrafter"/>
</dbReference>
<dbReference type="NCBIfam" id="TIGR03654">
    <property type="entry name" value="L6_bact"/>
    <property type="match status" value="1"/>
</dbReference>
<dbReference type="GO" id="GO:0003735">
    <property type="term" value="F:structural constituent of ribosome"/>
    <property type="evidence" value="ECO:0007669"/>
    <property type="project" value="UniProtKB-UniRule"/>
</dbReference>
<dbReference type="Gene3D" id="3.90.930.12">
    <property type="entry name" value="Ribosomal protein L6, alpha-beta domain"/>
    <property type="match status" value="2"/>
</dbReference>
<dbReference type="AlphaFoldDB" id="A0A2H0KTA1"/>
<evidence type="ECO:0000256" key="6">
    <source>
        <dbReference type="HAMAP-Rule" id="MF_01365"/>
    </source>
</evidence>
<dbReference type="InterPro" id="IPR019906">
    <property type="entry name" value="Ribosomal_uL6_bac-type"/>
</dbReference>
<evidence type="ECO:0000256" key="2">
    <source>
        <dbReference type="ARBA" id="ARBA00022730"/>
    </source>
</evidence>
<keyword evidence="4 6" id="KW-0689">Ribosomal protein</keyword>
<dbReference type="InterPro" id="IPR036789">
    <property type="entry name" value="Ribosomal_uL6-like_a/b-dom_sf"/>
</dbReference>
<evidence type="ECO:0000313" key="11">
    <source>
        <dbReference type="Proteomes" id="UP000231550"/>
    </source>
</evidence>
<evidence type="ECO:0000256" key="7">
    <source>
        <dbReference type="RuleBase" id="RU003869"/>
    </source>
</evidence>
<gene>
    <name evidence="6" type="primary">rplF</name>
    <name evidence="10" type="ORF">COV85_00985</name>
</gene>
<evidence type="ECO:0000256" key="1">
    <source>
        <dbReference type="ARBA" id="ARBA00009356"/>
    </source>
</evidence>
<keyword evidence="2 6" id="KW-0699">rRNA-binding</keyword>
<proteinExistence type="inferred from homology"/>
<name>A0A2H0KTA1_9BACT</name>
<organism evidence="10 11">
    <name type="scientific">Candidatus Portnoybacteria bacterium CG11_big_fil_rev_8_21_14_0_20_44_10</name>
    <dbReference type="NCBI Taxonomy" id="1974818"/>
    <lineage>
        <taxon>Bacteria</taxon>
        <taxon>Candidatus Portnoyibacteriota</taxon>
    </lineage>
</organism>
<dbReference type="FunFam" id="3.90.930.12:FF:000001">
    <property type="entry name" value="50S ribosomal protein L6"/>
    <property type="match status" value="1"/>
</dbReference>
<dbReference type="EMBL" id="PCVN01000027">
    <property type="protein sequence ID" value="PIQ74654.1"/>
    <property type="molecule type" value="Genomic_DNA"/>
</dbReference>
<dbReference type="HAMAP" id="MF_01365_B">
    <property type="entry name" value="Ribosomal_uL6_B"/>
    <property type="match status" value="1"/>
</dbReference>
<evidence type="ECO:0000259" key="9">
    <source>
        <dbReference type="Pfam" id="PF00347"/>
    </source>
</evidence>
<keyword evidence="5 6" id="KW-0687">Ribonucleoprotein</keyword>
<evidence type="ECO:0000256" key="8">
    <source>
        <dbReference type="RuleBase" id="RU003870"/>
    </source>
</evidence>
<dbReference type="InterPro" id="IPR020040">
    <property type="entry name" value="Ribosomal_uL6_a/b-dom"/>
</dbReference>
<evidence type="ECO:0000256" key="3">
    <source>
        <dbReference type="ARBA" id="ARBA00022884"/>
    </source>
</evidence>
<dbReference type="SUPFAM" id="SSF56053">
    <property type="entry name" value="Ribosomal protein L6"/>
    <property type="match status" value="2"/>
</dbReference>
<dbReference type="PRINTS" id="PR00059">
    <property type="entry name" value="RIBOSOMALL6"/>
</dbReference>
<comment type="similarity">
    <text evidence="1 6 7">Belongs to the universal ribosomal protein uL6 family.</text>
</comment>
<feature type="domain" description="Large ribosomal subunit protein uL6 alpha-beta" evidence="9">
    <location>
        <begin position="91"/>
        <end position="163"/>
    </location>
</feature>
<dbReference type="Pfam" id="PF00347">
    <property type="entry name" value="Ribosomal_L6"/>
    <property type="match status" value="2"/>
</dbReference>
<evidence type="ECO:0000256" key="5">
    <source>
        <dbReference type="ARBA" id="ARBA00023274"/>
    </source>
</evidence>
<dbReference type="PANTHER" id="PTHR11655">
    <property type="entry name" value="60S/50S RIBOSOMAL PROTEIN L6/L9"/>
    <property type="match status" value="1"/>
</dbReference>
<accession>A0A2H0KTA1</accession>
<dbReference type="PROSITE" id="PS00525">
    <property type="entry name" value="RIBOSOMAL_L6_1"/>
    <property type="match status" value="1"/>
</dbReference>
<dbReference type="Proteomes" id="UP000231550">
    <property type="component" value="Unassembled WGS sequence"/>
</dbReference>
<dbReference type="InterPro" id="IPR000702">
    <property type="entry name" value="Ribosomal_uL6-like"/>
</dbReference>
<protein>
    <recommendedName>
        <fullName evidence="6">Large ribosomal subunit protein uL6</fullName>
    </recommendedName>
</protein>
<dbReference type="InterPro" id="IPR002358">
    <property type="entry name" value="Ribosomal_uL6_CS"/>
</dbReference>
<comment type="subunit">
    <text evidence="6">Part of the 50S ribosomal subunit.</text>
</comment>
<dbReference type="FunFam" id="3.90.930.12:FF:000002">
    <property type="entry name" value="50S ribosomal protein L6"/>
    <property type="match status" value="1"/>
</dbReference>
<reference evidence="10 11" key="1">
    <citation type="submission" date="2017-09" db="EMBL/GenBank/DDBJ databases">
        <title>Depth-based differentiation of microbial function through sediment-hosted aquifers and enrichment of novel symbionts in the deep terrestrial subsurface.</title>
        <authorList>
            <person name="Probst A.J."/>
            <person name="Ladd B."/>
            <person name="Jarett J.K."/>
            <person name="Geller-Mcgrath D.E."/>
            <person name="Sieber C.M."/>
            <person name="Emerson J.B."/>
            <person name="Anantharaman K."/>
            <person name="Thomas B.C."/>
            <person name="Malmstrom R."/>
            <person name="Stieglmeier M."/>
            <person name="Klingl A."/>
            <person name="Woyke T."/>
            <person name="Ryan C.M."/>
            <person name="Banfield J.F."/>
        </authorList>
    </citation>
    <scope>NUCLEOTIDE SEQUENCE [LARGE SCALE GENOMIC DNA]</scope>
    <source>
        <strain evidence="10">CG11_big_fil_rev_8_21_14_0_20_44_10</strain>
    </source>
</reference>